<accession>A0ACC1RXW6</accession>
<comment type="caution">
    <text evidence="1">The sequence shown here is derived from an EMBL/GenBank/DDBJ whole genome shotgun (WGS) entry which is preliminary data.</text>
</comment>
<reference evidence="1" key="1">
    <citation type="submission" date="2022-08" db="EMBL/GenBank/DDBJ databases">
        <title>Genome Sequence of Fusarium decemcellulare.</title>
        <authorList>
            <person name="Buettner E."/>
        </authorList>
    </citation>
    <scope>NUCLEOTIDE SEQUENCE</scope>
    <source>
        <strain evidence="1">Babe19</strain>
    </source>
</reference>
<dbReference type="EMBL" id="JANRMS010001516">
    <property type="protein sequence ID" value="KAJ3527710.1"/>
    <property type="molecule type" value="Genomic_DNA"/>
</dbReference>
<protein>
    <submittedName>
        <fullName evidence="1">Uncharacterized protein</fullName>
    </submittedName>
</protein>
<evidence type="ECO:0000313" key="1">
    <source>
        <dbReference type="EMBL" id="KAJ3527710.1"/>
    </source>
</evidence>
<keyword evidence="2" id="KW-1185">Reference proteome</keyword>
<evidence type="ECO:0000313" key="2">
    <source>
        <dbReference type="Proteomes" id="UP001148629"/>
    </source>
</evidence>
<name>A0ACC1RXW6_9HYPO</name>
<sequence>MVSDRIFSWLSTIPIDARHFAVAAPDDNDQSLPRKRRRFEPPTPDPSDSVMSRPGSPTKRPIDSSNNDDLTPKPLRNKKAKSTPRSESSCSLPASQSQYYASTRSGQSSPLRHLNALEHDEYGLKPRELSTFHPQPPSLEALLDRIDGPAYANEILPSSSRTTFEMLDGDQYWDMKWARQGPRSDKHYSPHRETLGHVPSPDAVQKIVAKAAECSANGHPEVNWNIDVHSRVLEMAFEPGNGVAGLVSSMGSSTASIIQEYHRTTSRSKKVDFCIYIEPTKDPSYTGIEADIERLSHTLACSVINHTDFYPLRSRPIALSIETKKPGDSWEKAKLQMGIWEWSHLTRINMLVLCKQISHSFRNSYRASSFKGTTGTLSSQLKKERGLFFGKGFQWGQP</sequence>
<organism evidence="1 2">
    <name type="scientific">Fusarium decemcellulare</name>
    <dbReference type="NCBI Taxonomy" id="57161"/>
    <lineage>
        <taxon>Eukaryota</taxon>
        <taxon>Fungi</taxon>
        <taxon>Dikarya</taxon>
        <taxon>Ascomycota</taxon>
        <taxon>Pezizomycotina</taxon>
        <taxon>Sordariomycetes</taxon>
        <taxon>Hypocreomycetidae</taxon>
        <taxon>Hypocreales</taxon>
        <taxon>Nectriaceae</taxon>
        <taxon>Fusarium</taxon>
        <taxon>Fusarium decemcellulare species complex</taxon>
    </lineage>
</organism>
<gene>
    <name evidence="1" type="ORF">NM208_g10568</name>
</gene>
<proteinExistence type="predicted"/>
<dbReference type="Proteomes" id="UP001148629">
    <property type="component" value="Unassembled WGS sequence"/>
</dbReference>